<dbReference type="PANTHER" id="PTHR44688:SF16">
    <property type="entry name" value="DNA-BINDING TRANSCRIPTIONAL ACTIVATOR DEVR_DOSR"/>
    <property type="match status" value="1"/>
</dbReference>
<evidence type="ECO:0000313" key="6">
    <source>
        <dbReference type="Proteomes" id="UP000031980"/>
    </source>
</evidence>
<dbReference type="SUPFAM" id="SSF46894">
    <property type="entry name" value="C-terminal effector domain of the bipartite response regulators"/>
    <property type="match status" value="1"/>
</dbReference>
<dbReference type="PROSITE" id="PS00622">
    <property type="entry name" value="HTH_LUXR_1"/>
    <property type="match status" value="1"/>
</dbReference>
<dbReference type="InterPro" id="IPR036388">
    <property type="entry name" value="WH-like_DNA-bd_sf"/>
</dbReference>
<gene>
    <name evidence="5" type="ORF">BA92_05085</name>
</gene>
<dbReference type="GO" id="GO:0006355">
    <property type="term" value="P:regulation of DNA-templated transcription"/>
    <property type="evidence" value="ECO:0007669"/>
    <property type="project" value="InterPro"/>
</dbReference>
<evidence type="ECO:0000256" key="3">
    <source>
        <dbReference type="ARBA" id="ARBA00023163"/>
    </source>
</evidence>
<keyword evidence="6" id="KW-1185">Reference proteome</keyword>
<organism evidence="5 6">
    <name type="scientific">Sanguibacteroides justesenii</name>
    <dbReference type="NCBI Taxonomy" id="1547597"/>
    <lineage>
        <taxon>Bacteria</taxon>
        <taxon>Pseudomonadati</taxon>
        <taxon>Bacteroidota</taxon>
        <taxon>Bacteroidia</taxon>
        <taxon>Bacteroidales</taxon>
        <taxon>Porphyromonadaceae</taxon>
        <taxon>Sanguibacteroides</taxon>
    </lineage>
</organism>
<comment type="caution">
    <text evidence="5">The sequence shown here is derived from an EMBL/GenBank/DDBJ whole genome shotgun (WGS) entry which is preliminary data.</text>
</comment>
<proteinExistence type="predicted"/>
<protein>
    <submittedName>
        <fullName evidence="5">LuxR family transcriptional regulator</fullName>
    </submittedName>
</protein>
<dbReference type="AlphaFoldDB" id="A0A0C3RIL7"/>
<dbReference type="InterPro" id="IPR000792">
    <property type="entry name" value="Tscrpt_reg_LuxR_C"/>
</dbReference>
<evidence type="ECO:0000313" key="5">
    <source>
        <dbReference type="EMBL" id="KIO45829.1"/>
    </source>
</evidence>
<keyword evidence="2" id="KW-0238">DNA-binding</keyword>
<name>A0A0C3RIL7_9PORP</name>
<sequence>MDTTREELWAKQHLSASDIDYSIWEKDKNILRQMSKFNRNCTFVVDVFKCRYAFASSNFVDMLGYDSHKITTIERQGDYLESRIHPDDLTRLKTLQVLLGKFIYSLPIEQRNNYCNIYGFRVRNAKQKYIRVVSKHQVLEQDRNGKAWLIVGCMDIDTDQKKFDQVDCTVFDLKNGEMFSPSALSTPSVHLTQRETEILRLIQKGSQSKEIANKLHISIHTVHIHRQNLLRKLGVQHSIEAINAGIELGLLH</sequence>
<dbReference type="Pfam" id="PF00196">
    <property type="entry name" value="GerE"/>
    <property type="match status" value="1"/>
</dbReference>
<dbReference type="PANTHER" id="PTHR44688">
    <property type="entry name" value="DNA-BINDING TRANSCRIPTIONAL ACTIVATOR DEVR_DOSR"/>
    <property type="match status" value="1"/>
</dbReference>
<feature type="domain" description="HTH luxR-type" evidence="4">
    <location>
        <begin position="184"/>
        <end position="249"/>
    </location>
</feature>
<dbReference type="GO" id="GO:0003677">
    <property type="term" value="F:DNA binding"/>
    <property type="evidence" value="ECO:0007669"/>
    <property type="project" value="UniProtKB-KW"/>
</dbReference>
<keyword evidence="1" id="KW-0805">Transcription regulation</keyword>
<dbReference type="Gene3D" id="1.10.10.10">
    <property type="entry name" value="Winged helix-like DNA-binding domain superfamily/Winged helix DNA-binding domain"/>
    <property type="match status" value="1"/>
</dbReference>
<dbReference type="SMART" id="SM00421">
    <property type="entry name" value="HTH_LUXR"/>
    <property type="match status" value="1"/>
</dbReference>
<accession>A0A0C3RIL7</accession>
<dbReference type="EMBL" id="JPIU01000037">
    <property type="protein sequence ID" value="KIO45829.1"/>
    <property type="molecule type" value="Genomic_DNA"/>
</dbReference>
<evidence type="ECO:0000256" key="1">
    <source>
        <dbReference type="ARBA" id="ARBA00023015"/>
    </source>
</evidence>
<dbReference type="Proteomes" id="UP000031980">
    <property type="component" value="Unassembled WGS sequence"/>
</dbReference>
<dbReference type="InterPro" id="IPR016032">
    <property type="entry name" value="Sig_transdc_resp-reg_C-effctor"/>
</dbReference>
<reference evidence="5 6" key="1">
    <citation type="submission" date="2014-07" db="EMBL/GenBank/DDBJ databases">
        <title>Porphyromonadaceae bacterium OUH 308042 = ATCC BAA-2681 = DSM 28342 draft genome.</title>
        <authorList>
            <person name="Sydenham T.V."/>
            <person name="Hasman H."/>
            <person name="Justensen U.S."/>
        </authorList>
    </citation>
    <scope>NUCLEOTIDE SEQUENCE [LARGE SCALE GENOMIC DNA]</scope>
    <source>
        <strain evidence="5 6">OUH 308042</strain>
    </source>
</reference>
<evidence type="ECO:0000259" key="4">
    <source>
        <dbReference type="PROSITE" id="PS50043"/>
    </source>
</evidence>
<dbReference type="CDD" id="cd06170">
    <property type="entry name" value="LuxR_C_like"/>
    <property type="match status" value="1"/>
</dbReference>
<dbReference type="PROSITE" id="PS50043">
    <property type="entry name" value="HTH_LUXR_2"/>
    <property type="match status" value="1"/>
</dbReference>
<dbReference type="Gene3D" id="3.30.450.20">
    <property type="entry name" value="PAS domain"/>
    <property type="match status" value="1"/>
</dbReference>
<keyword evidence="3" id="KW-0804">Transcription</keyword>
<dbReference type="PRINTS" id="PR00038">
    <property type="entry name" value="HTHLUXR"/>
</dbReference>
<evidence type="ECO:0000256" key="2">
    <source>
        <dbReference type="ARBA" id="ARBA00023125"/>
    </source>
</evidence>